<dbReference type="EMBL" id="HBHT01032184">
    <property type="protein sequence ID" value="CAD9984387.1"/>
    <property type="molecule type" value="Transcribed_RNA"/>
</dbReference>
<organism evidence="3">
    <name type="scientific">Entomoneis paludosa</name>
    <dbReference type="NCBI Taxonomy" id="265537"/>
    <lineage>
        <taxon>Eukaryota</taxon>
        <taxon>Sar</taxon>
        <taxon>Stramenopiles</taxon>
        <taxon>Ochrophyta</taxon>
        <taxon>Bacillariophyta</taxon>
        <taxon>Bacillariophyceae</taxon>
        <taxon>Bacillariophycidae</taxon>
        <taxon>Entomoneidaceae</taxon>
        <taxon>Entomoneis</taxon>
    </lineage>
</organism>
<evidence type="ECO:0000313" key="2">
    <source>
        <dbReference type="EMBL" id="CAD9984385.1"/>
    </source>
</evidence>
<dbReference type="EMBL" id="HBHT01032183">
    <property type="protein sequence ID" value="CAD9984385.1"/>
    <property type="molecule type" value="Transcribed_RNA"/>
</dbReference>
<dbReference type="AlphaFoldDB" id="A0A6U3CUE7"/>
<feature type="compositionally biased region" description="Acidic residues" evidence="1">
    <location>
        <begin position="200"/>
        <end position="212"/>
    </location>
</feature>
<feature type="compositionally biased region" description="Polar residues" evidence="1">
    <location>
        <begin position="113"/>
        <end position="122"/>
    </location>
</feature>
<accession>A0A6U3CUE7</accession>
<evidence type="ECO:0000313" key="3">
    <source>
        <dbReference type="EMBL" id="CAD9984387.1"/>
    </source>
</evidence>
<proteinExistence type="predicted"/>
<name>A0A6U3CUE7_9STRA</name>
<feature type="compositionally biased region" description="Low complexity" evidence="1">
    <location>
        <begin position="135"/>
        <end position="145"/>
    </location>
</feature>
<sequence length="212" mass="23003">MTSRPNEHAIATKVAANDDSCSATEVSSWGEDGESYPLRETSRRASHCSSSISQPLSHHDEEEEDEDLTEFTSSSAVTGDNDDSDEDLLIGGLSTSRGGNMKSLCRLVKSDLKSLSISNQEAPKTHRRKNSRFGKQQPSSQPKPKSSNKPKLSKRSSTRTTLTDDASSIASTSSLSLSQKSSPKPTPPRNPKNDIHGLLEEYDQIVGVDDEP</sequence>
<feature type="region of interest" description="Disordered" evidence="1">
    <location>
        <begin position="1"/>
        <end position="212"/>
    </location>
</feature>
<feature type="compositionally biased region" description="Low complexity" evidence="1">
    <location>
        <begin position="158"/>
        <end position="183"/>
    </location>
</feature>
<reference evidence="3" key="1">
    <citation type="submission" date="2021-01" db="EMBL/GenBank/DDBJ databases">
        <authorList>
            <person name="Corre E."/>
            <person name="Pelletier E."/>
            <person name="Niang G."/>
            <person name="Scheremetjew M."/>
            <person name="Finn R."/>
            <person name="Kale V."/>
            <person name="Holt S."/>
            <person name="Cochrane G."/>
            <person name="Meng A."/>
            <person name="Brown T."/>
            <person name="Cohen L."/>
        </authorList>
    </citation>
    <scope>NUCLEOTIDE SEQUENCE</scope>
    <source>
        <strain evidence="3">CCMP125</strain>
    </source>
</reference>
<feature type="compositionally biased region" description="Basic residues" evidence="1">
    <location>
        <begin position="146"/>
        <end position="157"/>
    </location>
</feature>
<protein>
    <submittedName>
        <fullName evidence="3">Uncharacterized protein</fullName>
    </submittedName>
</protein>
<evidence type="ECO:0000256" key="1">
    <source>
        <dbReference type="SAM" id="MobiDB-lite"/>
    </source>
</evidence>
<gene>
    <name evidence="2" type="ORF">APAL1065_LOCUS21630</name>
    <name evidence="3" type="ORF">APAL1065_LOCUS21631</name>
</gene>